<dbReference type="AlphaFoldDB" id="A0A9X9LG21"/>
<evidence type="ECO:0000313" key="2">
    <source>
        <dbReference type="Proteomes" id="UP000269945"/>
    </source>
</evidence>
<feature type="non-terminal residue" evidence="1">
    <location>
        <position position="90"/>
    </location>
</feature>
<reference evidence="1 2" key="1">
    <citation type="submission" date="2018-10" db="EMBL/GenBank/DDBJ databases">
        <authorList>
            <person name="Ekblom R."/>
            <person name="Jareborg N."/>
        </authorList>
    </citation>
    <scope>NUCLEOTIDE SEQUENCE [LARGE SCALE GENOMIC DNA]</scope>
    <source>
        <tissue evidence="1">Muscle</tissue>
    </source>
</reference>
<sequence length="90" mass="9159">MQGQAALNATRCPQLDTVLDPALLGALPEGPLGLSGLYKLPVEAHKGIAAEQGCRCPPTAQGSSSSQSLGASCCLGTTEGREHRGWSRGA</sequence>
<proteinExistence type="predicted"/>
<dbReference type="Proteomes" id="UP000269945">
    <property type="component" value="Unassembled WGS sequence"/>
</dbReference>
<evidence type="ECO:0000313" key="1">
    <source>
        <dbReference type="EMBL" id="VCW67158.1"/>
    </source>
</evidence>
<accession>A0A9X9LG21</accession>
<gene>
    <name evidence="1" type="ORF">BN2614_LOCUS5</name>
</gene>
<dbReference type="EMBL" id="CYRY02002465">
    <property type="protein sequence ID" value="VCW67158.1"/>
    <property type="molecule type" value="Genomic_DNA"/>
</dbReference>
<comment type="caution">
    <text evidence="1">The sequence shown here is derived from an EMBL/GenBank/DDBJ whole genome shotgun (WGS) entry which is preliminary data.</text>
</comment>
<protein>
    <submittedName>
        <fullName evidence="1">Uncharacterized protein</fullName>
    </submittedName>
</protein>
<name>A0A9X9LG21_GULGU</name>
<organism evidence="1 2">
    <name type="scientific">Gulo gulo</name>
    <name type="common">Wolverine</name>
    <name type="synonym">Gluton</name>
    <dbReference type="NCBI Taxonomy" id="48420"/>
    <lineage>
        <taxon>Eukaryota</taxon>
        <taxon>Metazoa</taxon>
        <taxon>Chordata</taxon>
        <taxon>Craniata</taxon>
        <taxon>Vertebrata</taxon>
        <taxon>Euteleostomi</taxon>
        <taxon>Mammalia</taxon>
        <taxon>Eutheria</taxon>
        <taxon>Laurasiatheria</taxon>
        <taxon>Carnivora</taxon>
        <taxon>Caniformia</taxon>
        <taxon>Musteloidea</taxon>
        <taxon>Mustelidae</taxon>
        <taxon>Guloninae</taxon>
        <taxon>Gulo</taxon>
    </lineage>
</organism>
<keyword evidence="2" id="KW-1185">Reference proteome</keyword>